<dbReference type="Proteomes" id="UP001329430">
    <property type="component" value="Chromosome 7"/>
</dbReference>
<dbReference type="InterPro" id="IPR036034">
    <property type="entry name" value="PDZ_sf"/>
</dbReference>
<evidence type="ECO:0000259" key="2">
    <source>
        <dbReference type="PROSITE" id="PS50106"/>
    </source>
</evidence>
<evidence type="ECO:0000313" key="3">
    <source>
        <dbReference type="EMBL" id="KAK5640771.1"/>
    </source>
</evidence>
<proteinExistence type="predicted"/>
<protein>
    <recommendedName>
        <fullName evidence="5">PDZ domain-containing protein</fullName>
    </recommendedName>
</protein>
<dbReference type="SUPFAM" id="SSF50156">
    <property type="entry name" value="PDZ domain-like"/>
    <property type="match status" value="1"/>
</dbReference>
<reference evidence="3 4" key="1">
    <citation type="journal article" date="2024" name="Insects">
        <title>An Improved Chromosome-Level Genome Assembly of the Firefly Pyrocoelia pectoralis.</title>
        <authorList>
            <person name="Fu X."/>
            <person name="Meyer-Rochow V.B."/>
            <person name="Ballantyne L."/>
            <person name="Zhu X."/>
        </authorList>
    </citation>
    <scope>NUCLEOTIDE SEQUENCE [LARGE SCALE GENOMIC DNA]</scope>
    <source>
        <strain evidence="3">XCY_ONT2</strain>
    </source>
</reference>
<dbReference type="SUPFAM" id="SSF50729">
    <property type="entry name" value="PH domain-like"/>
    <property type="match status" value="1"/>
</dbReference>
<name>A0AAN7V959_9COLE</name>
<sequence>MHGSRPVLISAIEPETPAETSGLEVGDAIIAINSVNVLDKTHSEVIEVIRSAGDTLTLEVLNTCTVLNPTKIEEVSEEEESLYCGYLWKMAGYASGRPCDKWIRRWFIVKADNCLYYYKTDSASQPKPKETFITLTF</sequence>
<keyword evidence="4" id="KW-1185">Reference proteome</keyword>
<dbReference type="PANTHER" id="PTHR47644">
    <property type="entry name" value="AGAP008221-PA"/>
    <property type="match status" value="1"/>
</dbReference>
<accession>A0AAN7V959</accession>
<feature type="domain" description="PH" evidence="1">
    <location>
        <begin position="80"/>
        <end position="137"/>
    </location>
</feature>
<comment type="caution">
    <text evidence="3">The sequence shown here is derived from an EMBL/GenBank/DDBJ whole genome shotgun (WGS) entry which is preliminary data.</text>
</comment>
<organism evidence="3 4">
    <name type="scientific">Pyrocoelia pectoralis</name>
    <dbReference type="NCBI Taxonomy" id="417401"/>
    <lineage>
        <taxon>Eukaryota</taxon>
        <taxon>Metazoa</taxon>
        <taxon>Ecdysozoa</taxon>
        <taxon>Arthropoda</taxon>
        <taxon>Hexapoda</taxon>
        <taxon>Insecta</taxon>
        <taxon>Pterygota</taxon>
        <taxon>Neoptera</taxon>
        <taxon>Endopterygota</taxon>
        <taxon>Coleoptera</taxon>
        <taxon>Polyphaga</taxon>
        <taxon>Elateriformia</taxon>
        <taxon>Elateroidea</taxon>
        <taxon>Lampyridae</taxon>
        <taxon>Lampyrinae</taxon>
        <taxon>Pyrocoelia</taxon>
    </lineage>
</organism>
<dbReference type="AlphaFoldDB" id="A0AAN7V959"/>
<dbReference type="PROSITE" id="PS50003">
    <property type="entry name" value="PH_DOMAIN"/>
    <property type="match status" value="1"/>
</dbReference>
<dbReference type="InterPro" id="IPR011993">
    <property type="entry name" value="PH-like_dom_sf"/>
</dbReference>
<gene>
    <name evidence="3" type="ORF">RI129_009318</name>
</gene>
<dbReference type="Pfam" id="PF00169">
    <property type="entry name" value="PH"/>
    <property type="match status" value="1"/>
</dbReference>
<dbReference type="Gene3D" id="2.30.42.10">
    <property type="match status" value="1"/>
</dbReference>
<dbReference type="PROSITE" id="PS50106">
    <property type="entry name" value="PDZ"/>
    <property type="match status" value="1"/>
</dbReference>
<evidence type="ECO:0000259" key="1">
    <source>
        <dbReference type="PROSITE" id="PS50003"/>
    </source>
</evidence>
<dbReference type="CDD" id="cd00136">
    <property type="entry name" value="PDZ_canonical"/>
    <property type="match status" value="1"/>
</dbReference>
<dbReference type="Gene3D" id="2.30.29.30">
    <property type="entry name" value="Pleckstrin-homology domain (PH domain)/Phosphotyrosine-binding domain (PTB)"/>
    <property type="match status" value="1"/>
</dbReference>
<dbReference type="InterPro" id="IPR001478">
    <property type="entry name" value="PDZ"/>
</dbReference>
<evidence type="ECO:0008006" key="5">
    <source>
        <dbReference type="Google" id="ProtNLM"/>
    </source>
</evidence>
<evidence type="ECO:0000313" key="4">
    <source>
        <dbReference type="Proteomes" id="UP001329430"/>
    </source>
</evidence>
<dbReference type="PANTHER" id="PTHR47644:SF1">
    <property type="entry name" value="PDZ DOMAIN-CONTAINING PROTEIN"/>
    <property type="match status" value="1"/>
</dbReference>
<dbReference type="InterPro" id="IPR001849">
    <property type="entry name" value="PH_domain"/>
</dbReference>
<feature type="domain" description="PDZ" evidence="2">
    <location>
        <begin position="1"/>
        <end position="64"/>
    </location>
</feature>
<dbReference type="Pfam" id="PF00595">
    <property type="entry name" value="PDZ"/>
    <property type="match status" value="1"/>
</dbReference>
<dbReference type="SMART" id="SM00228">
    <property type="entry name" value="PDZ"/>
    <property type="match status" value="1"/>
</dbReference>
<dbReference type="EMBL" id="JAVRBK010000007">
    <property type="protein sequence ID" value="KAK5640771.1"/>
    <property type="molecule type" value="Genomic_DNA"/>
</dbReference>